<proteinExistence type="predicted"/>
<sequence length="31" mass="3652">MSYHHRILLISYLVQGHINPAFEFAKRLIAL</sequence>
<dbReference type="GO" id="GO:0016740">
    <property type="term" value="F:transferase activity"/>
    <property type="evidence" value="ECO:0007669"/>
    <property type="project" value="UniProtKB-KW"/>
</dbReference>
<dbReference type="AlphaFoldDB" id="A0A392TYW8"/>
<evidence type="ECO:0000313" key="2">
    <source>
        <dbReference type="Proteomes" id="UP000265520"/>
    </source>
</evidence>
<name>A0A392TYW8_9FABA</name>
<keyword evidence="2" id="KW-1185">Reference proteome</keyword>
<keyword evidence="1" id="KW-0808">Transferase</keyword>
<dbReference type="Gene3D" id="3.40.50.2000">
    <property type="entry name" value="Glycogen Phosphorylase B"/>
    <property type="match status" value="1"/>
</dbReference>
<comment type="caution">
    <text evidence="1">The sequence shown here is derived from an EMBL/GenBank/DDBJ whole genome shotgun (WGS) entry which is preliminary data.</text>
</comment>
<evidence type="ECO:0000313" key="1">
    <source>
        <dbReference type="EMBL" id="MCI65634.1"/>
    </source>
</evidence>
<accession>A0A392TYW8</accession>
<dbReference type="EMBL" id="LXQA010679318">
    <property type="protein sequence ID" value="MCI65634.1"/>
    <property type="molecule type" value="Genomic_DNA"/>
</dbReference>
<feature type="non-terminal residue" evidence="1">
    <location>
        <position position="31"/>
    </location>
</feature>
<dbReference type="Proteomes" id="UP000265520">
    <property type="component" value="Unassembled WGS sequence"/>
</dbReference>
<protein>
    <submittedName>
        <fullName evidence="1">UDP-glucose flavonoid 7-O-glucosyltransferase</fullName>
    </submittedName>
</protein>
<organism evidence="1 2">
    <name type="scientific">Trifolium medium</name>
    <dbReference type="NCBI Taxonomy" id="97028"/>
    <lineage>
        <taxon>Eukaryota</taxon>
        <taxon>Viridiplantae</taxon>
        <taxon>Streptophyta</taxon>
        <taxon>Embryophyta</taxon>
        <taxon>Tracheophyta</taxon>
        <taxon>Spermatophyta</taxon>
        <taxon>Magnoliopsida</taxon>
        <taxon>eudicotyledons</taxon>
        <taxon>Gunneridae</taxon>
        <taxon>Pentapetalae</taxon>
        <taxon>rosids</taxon>
        <taxon>fabids</taxon>
        <taxon>Fabales</taxon>
        <taxon>Fabaceae</taxon>
        <taxon>Papilionoideae</taxon>
        <taxon>50 kb inversion clade</taxon>
        <taxon>NPAAA clade</taxon>
        <taxon>Hologalegina</taxon>
        <taxon>IRL clade</taxon>
        <taxon>Trifolieae</taxon>
        <taxon>Trifolium</taxon>
    </lineage>
</organism>
<reference evidence="1 2" key="1">
    <citation type="journal article" date="2018" name="Front. Plant Sci.">
        <title>Red Clover (Trifolium pratense) and Zigzag Clover (T. medium) - A Picture of Genomic Similarities and Differences.</title>
        <authorList>
            <person name="Dluhosova J."/>
            <person name="Istvanek J."/>
            <person name="Nedelnik J."/>
            <person name="Repkova J."/>
        </authorList>
    </citation>
    <scope>NUCLEOTIDE SEQUENCE [LARGE SCALE GENOMIC DNA]</scope>
    <source>
        <strain evidence="2">cv. 10/8</strain>
        <tissue evidence="1">Leaf</tissue>
    </source>
</reference>